<dbReference type="Proteomes" id="UP000280296">
    <property type="component" value="Unassembled WGS sequence"/>
</dbReference>
<gene>
    <name evidence="5" type="ORF">TsocGM_03705</name>
</gene>
<evidence type="ECO:0000313" key="6">
    <source>
        <dbReference type="Proteomes" id="UP000280296"/>
    </source>
</evidence>
<dbReference type="PANTHER" id="PTHR45339">
    <property type="entry name" value="HYBRID SIGNAL TRANSDUCTION HISTIDINE KINASE J"/>
    <property type="match status" value="1"/>
</dbReference>
<evidence type="ECO:0000256" key="1">
    <source>
        <dbReference type="ARBA" id="ARBA00022553"/>
    </source>
</evidence>
<keyword evidence="2" id="KW-0902">Two-component regulatory system</keyword>
<evidence type="ECO:0000256" key="3">
    <source>
        <dbReference type="PROSITE-ProRule" id="PRU00169"/>
    </source>
</evidence>
<dbReference type="SMART" id="SM00448">
    <property type="entry name" value="REC"/>
    <property type="match status" value="1"/>
</dbReference>
<proteinExistence type="predicted"/>
<reference evidence="5 6" key="1">
    <citation type="submission" date="2018-12" db="EMBL/GenBank/DDBJ databases">
        <authorList>
            <person name="Toschakov S.V."/>
        </authorList>
    </citation>
    <scope>NUCLEOTIDE SEQUENCE [LARGE SCALE GENOMIC DNA]</scope>
    <source>
        <strain evidence="5 6">GM2012</strain>
    </source>
</reference>
<dbReference type="SUPFAM" id="SSF52172">
    <property type="entry name" value="CheY-like"/>
    <property type="match status" value="1"/>
</dbReference>
<reference evidence="5 6" key="2">
    <citation type="submission" date="2019-01" db="EMBL/GenBank/DDBJ databases">
        <title>Tautonia sociabilis, a novel thermotolerant planctomycete of Isosphaeraceae family, isolated from a 4000 m deep subterranean habitat.</title>
        <authorList>
            <person name="Kovaleva O.L."/>
            <person name="Elcheninov A.G."/>
            <person name="Van Heerden E."/>
            <person name="Toshchakov S.V."/>
            <person name="Novikov A."/>
            <person name="Bonch-Osmolovskaya E.A."/>
            <person name="Kublanov I.V."/>
        </authorList>
    </citation>
    <scope>NUCLEOTIDE SEQUENCE [LARGE SCALE GENOMIC DNA]</scope>
    <source>
        <strain evidence="5 6">GM2012</strain>
    </source>
</reference>
<dbReference type="AlphaFoldDB" id="A0A432MNT5"/>
<name>A0A432MNT5_9BACT</name>
<dbReference type="InterPro" id="IPR011006">
    <property type="entry name" value="CheY-like_superfamily"/>
</dbReference>
<dbReference type="GO" id="GO:0000160">
    <property type="term" value="P:phosphorelay signal transduction system"/>
    <property type="evidence" value="ECO:0007669"/>
    <property type="project" value="UniProtKB-KW"/>
</dbReference>
<keyword evidence="6" id="KW-1185">Reference proteome</keyword>
<accession>A0A432MNT5</accession>
<evidence type="ECO:0000313" key="5">
    <source>
        <dbReference type="EMBL" id="RUL88980.1"/>
    </source>
</evidence>
<keyword evidence="1 3" id="KW-0597">Phosphoprotein</keyword>
<dbReference type="CDD" id="cd17546">
    <property type="entry name" value="REC_hyHK_CKI1_RcsC-like"/>
    <property type="match status" value="1"/>
</dbReference>
<evidence type="ECO:0000256" key="2">
    <source>
        <dbReference type="ARBA" id="ARBA00023012"/>
    </source>
</evidence>
<dbReference type="EMBL" id="RYZH01000005">
    <property type="protein sequence ID" value="RUL88980.1"/>
    <property type="molecule type" value="Genomic_DNA"/>
</dbReference>
<dbReference type="InterPro" id="IPR001789">
    <property type="entry name" value="Sig_transdc_resp-reg_receiver"/>
</dbReference>
<evidence type="ECO:0000259" key="4">
    <source>
        <dbReference type="PROSITE" id="PS50110"/>
    </source>
</evidence>
<feature type="modified residue" description="4-aspartylphosphate" evidence="3">
    <location>
        <position position="68"/>
    </location>
</feature>
<dbReference type="Pfam" id="PF00072">
    <property type="entry name" value="Response_reg"/>
    <property type="match status" value="1"/>
</dbReference>
<dbReference type="PANTHER" id="PTHR45339:SF1">
    <property type="entry name" value="HYBRID SIGNAL TRANSDUCTION HISTIDINE KINASE J"/>
    <property type="match status" value="1"/>
</dbReference>
<protein>
    <submittedName>
        <fullName evidence="5">Response regulator</fullName>
    </submittedName>
</protein>
<sequence length="136" mass="14977">MMMRVTHPSSQATAWSKLRVLIADDDPILRMALSGLVKRLGHEVAVARDGREAVEAAVEQDFDLLLLDLRMPGMDGLEVATRLRRGNGGRKSPWIVGLSAEPSGEAFGMDAFLLKPVHLGDLSRVLERFGRGREPF</sequence>
<dbReference type="PROSITE" id="PS50110">
    <property type="entry name" value="RESPONSE_REGULATORY"/>
    <property type="match status" value="1"/>
</dbReference>
<dbReference type="Gene3D" id="3.40.50.2300">
    <property type="match status" value="1"/>
</dbReference>
<organism evidence="5 6">
    <name type="scientific">Tautonia sociabilis</name>
    <dbReference type="NCBI Taxonomy" id="2080755"/>
    <lineage>
        <taxon>Bacteria</taxon>
        <taxon>Pseudomonadati</taxon>
        <taxon>Planctomycetota</taxon>
        <taxon>Planctomycetia</taxon>
        <taxon>Isosphaerales</taxon>
        <taxon>Isosphaeraceae</taxon>
        <taxon>Tautonia</taxon>
    </lineage>
</organism>
<feature type="domain" description="Response regulatory" evidence="4">
    <location>
        <begin position="19"/>
        <end position="130"/>
    </location>
</feature>
<comment type="caution">
    <text evidence="5">The sequence shown here is derived from an EMBL/GenBank/DDBJ whole genome shotgun (WGS) entry which is preliminary data.</text>
</comment>